<dbReference type="PANTHER" id="PTHR31247:SF5">
    <property type="entry name" value="DUF4203 DOMAIN-CONTAINING PROTEIN"/>
    <property type="match status" value="1"/>
</dbReference>
<keyword evidence="11" id="KW-1185">Reference proteome</keyword>
<feature type="transmembrane region" description="Helical" evidence="7">
    <location>
        <begin position="234"/>
        <end position="253"/>
    </location>
</feature>
<evidence type="ECO:0000256" key="7">
    <source>
        <dbReference type="SAM" id="Phobius"/>
    </source>
</evidence>
<dbReference type="PANTHER" id="PTHR31247">
    <property type="entry name" value="TRANSMEMBRANE PROTEIN 198 FAMILY MEMBER"/>
    <property type="match status" value="1"/>
</dbReference>
<evidence type="ECO:0000256" key="4">
    <source>
        <dbReference type="ARBA" id="ARBA00022989"/>
    </source>
</evidence>
<feature type="transmembrane region" description="Helical" evidence="7">
    <location>
        <begin position="160"/>
        <end position="180"/>
    </location>
</feature>
<keyword evidence="8" id="KW-0732">Signal</keyword>
<name>A0A1V9ZS66_9STRA</name>
<dbReference type="OrthoDB" id="102260at2759"/>
<evidence type="ECO:0000256" key="3">
    <source>
        <dbReference type="ARBA" id="ARBA00022692"/>
    </source>
</evidence>
<organism evidence="10 11">
    <name type="scientific">Thraustotheca clavata</name>
    <dbReference type="NCBI Taxonomy" id="74557"/>
    <lineage>
        <taxon>Eukaryota</taxon>
        <taxon>Sar</taxon>
        <taxon>Stramenopiles</taxon>
        <taxon>Oomycota</taxon>
        <taxon>Saprolegniomycetes</taxon>
        <taxon>Saprolegniales</taxon>
        <taxon>Achlyaceae</taxon>
        <taxon>Thraustotheca</taxon>
    </lineage>
</organism>
<dbReference type="Pfam" id="PF13886">
    <property type="entry name" value="TM7S3_TM198"/>
    <property type="match status" value="1"/>
</dbReference>
<evidence type="ECO:0000256" key="5">
    <source>
        <dbReference type="ARBA" id="ARBA00023136"/>
    </source>
</evidence>
<feature type="transmembrane region" description="Helical" evidence="7">
    <location>
        <begin position="185"/>
        <end position="205"/>
    </location>
</feature>
<comment type="similarity">
    <text evidence="2">Belongs to the TMEM198 family.</text>
</comment>
<dbReference type="GO" id="GO:0005886">
    <property type="term" value="C:plasma membrane"/>
    <property type="evidence" value="ECO:0007669"/>
    <property type="project" value="TreeGrafter"/>
</dbReference>
<keyword evidence="3 7" id="KW-0812">Transmembrane</keyword>
<feature type="chain" id="PRO_5012009067" description="Transmembrane protein 198" evidence="8">
    <location>
        <begin position="23"/>
        <end position="268"/>
    </location>
</feature>
<feature type="domain" description="TM7S3/TM198-like" evidence="9">
    <location>
        <begin position="57"/>
        <end position="253"/>
    </location>
</feature>
<evidence type="ECO:0000313" key="11">
    <source>
        <dbReference type="Proteomes" id="UP000243217"/>
    </source>
</evidence>
<dbReference type="Proteomes" id="UP000243217">
    <property type="component" value="Unassembled WGS sequence"/>
</dbReference>
<feature type="transmembrane region" description="Helical" evidence="7">
    <location>
        <begin position="105"/>
        <end position="123"/>
    </location>
</feature>
<evidence type="ECO:0000256" key="2">
    <source>
        <dbReference type="ARBA" id="ARBA00006244"/>
    </source>
</evidence>
<protein>
    <recommendedName>
        <fullName evidence="6">Transmembrane protein 198</fullName>
    </recommendedName>
</protein>
<dbReference type="InterPro" id="IPR040236">
    <property type="entry name" value="TMEM198"/>
</dbReference>
<evidence type="ECO:0000259" key="9">
    <source>
        <dbReference type="Pfam" id="PF13886"/>
    </source>
</evidence>
<dbReference type="EMBL" id="JNBS01001683">
    <property type="protein sequence ID" value="OQS00882.1"/>
    <property type="molecule type" value="Genomic_DNA"/>
</dbReference>
<feature type="transmembrane region" description="Helical" evidence="7">
    <location>
        <begin position="46"/>
        <end position="69"/>
    </location>
</feature>
<dbReference type="STRING" id="74557.A0A1V9ZS66"/>
<proteinExistence type="inferred from homology"/>
<feature type="signal peptide" evidence="8">
    <location>
        <begin position="1"/>
        <end position="22"/>
    </location>
</feature>
<evidence type="ECO:0000256" key="1">
    <source>
        <dbReference type="ARBA" id="ARBA00004141"/>
    </source>
</evidence>
<feature type="transmembrane region" description="Helical" evidence="7">
    <location>
        <begin position="76"/>
        <end position="93"/>
    </location>
</feature>
<comment type="subcellular location">
    <subcellularLocation>
        <location evidence="1">Membrane</location>
        <topology evidence="1">Multi-pass membrane protein</topology>
    </subcellularLocation>
</comment>
<evidence type="ECO:0000256" key="6">
    <source>
        <dbReference type="ARBA" id="ARBA00049737"/>
    </source>
</evidence>
<evidence type="ECO:0000313" key="10">
    <source>
        <dbReference type="EMBL" id="OQS00882.1"/>
    </source>
</evidence>
<reference evidence="10 11" key="1">
    <citation type="journal article" date="2014" name="Genome Biol. Evol.">
        <title>The secreted proteins of Achlya hypogyna and Thraustotheca clavata identify the ancestral oomycete secretome and reveal gene acquisitions by horizontal gene transfer.</title>
        <authorList>
            <person name="Misner I."/>
            <person name="Blouin N."/>
            <person name="Leonard G."/>
            <person name="Richards T.A."/>
            <person name="Lane C.E."/>
        </authorList>
    </citation>
    <scope>NUCLEOTIDE SEQUENCE [LARGE SCALE GENOMIC DNA]</scope>
    <source>
        <strain evidence="10 11">ATCC 34112</strain>
    </source>
</reference>
<gene>
    <name evidence="10" type="ORF">THRCLA_05833</name>
</gene>
<accession>A0A1V9ZS66</accession>
<evidence type="ECO:0000256" key="8">
    <source>
        <dbReference type="SAM" id="SignalP"/>
    </source>
</evidence>
<dbReference type="InterPro" id="IPR025256">
    <property type="entry name" value="TM7S3/TM198-like_dom"/>
</dbReference>
<keyword evidence="5 7" id="KW-0472">Membrane</keyword>
<comment type="caution">
    <text evidence="10">The sequence shown here is derived from an EMBL/GenBank/DDBJ whole genome shotgun (WGS) entry which is preliminary data.</text>
</comment>
<dbReference type="AlphaFoldDB" id="A0A1V9ZS66"/>
<sequence>MTSNRLIMWMCLVSMIASVVMADTNLTSGSSSFDKAANDLFSSAAGIKWAPGLIAGISLVGGLVVAFMGYKLFRPVMFICGFSVGAVLGYLVAERIFQNQSYVTTAAWIAFFVIGFALGSLVINIWQCGVFLVGAAAGVLLACEINTSIGYKIYPSNPTTSLIILVIALGIICGALALWLERPALIVATSFFGAVAAVWGLGYFAGKYPSSKDLESWRTQAADGTYSFSLPSAWWYYLIGTIILFVISLFVQLNKTAFGIVHSNPRQQ</sequence>
<feature type="transmembrane region" description="Helical" evidence="7">
    <location>
        <begin position="130"/>
        <end position="154"/>
    </location>
</feature>
<keyword evidence="4 7" id="KW-1133">Transmembrane helix</keyword>